<evidence type="ECO:0000256" key="8">
    <source>
        <dbReference type="SAM" id="MobiDB-lite"/>
    </source>
</evidence>
<organism evidence="10">
    <name type="scientific">Chromera velia CCMP2878</name>
    <dbReference type="NCBI Taxonomy" id="1169474"/>
    <lineage>
        <taxon>Eukaryota</taxon>
        <taxon>Sar</taxon>
        <taxon>Alveolata</taxon>
        <taxon>Colpodellida</taxon>
        <taxon>Chromeraceae</taxon>
        <taxon>Chromera</taxon>
    </lineage>
</organism>
<dbReference type="GO" id="GO:0071039">
    <property type="term" value="P:nuclear polyadenylation-dependent CUT catabolic process"/>
    <property type="evidence" value="ECO:0007669"/>
    <property type="project" value="TreeGrafter"/>
</dbReference>
<dbReference type="SMART" id="SM00343">
    <property type="entry name" value="ZnF_C2HC"/>
    <property type="match status" value="6"/>
</dbReference>
<evidence type="ECO:0000259" key="9">
    <source>
        <dbReference type="PROSITE" id="PS50158"/>
    </source>
</evidence>
<dbReference type="EMBL" id="CDMZ01002084">
    <property type="protein sequence ID" value="CEM40682.1"/>
    <property type="molecule type" value="Genomic_DNA"/>
</dbReference>
<dbReference type="GO" id="GO:0071038">
    <property type="term" value="P:TRAMP-dependent tRNA surveillance pathway"/>
    <property type="evidence" value="ECO:0007669"/>
    <property type="project" value="TreeGrafter"/>
</dbReference>
<dbReference type="GO" id="GO:0008270">
    <property type="term" value="F:zinc ion binding"/>
    <property type="evidence" value="ECO:0007669"/>
    <property type="project" value="UniProtKB-KW"/>
</dbReference>
<feature type="domain" description="CCHC-type" evidence="9">
    <location>
        <begin position="374"/>
        <end position="390"/>
    </location>
</feature>
<feature type="compositionally biased region" description="Low complexity" evidence="8">
    <location>
        <begin position="441"/>
        <end position="460"/>
    </location>
</feature>
<accession>A0A0G4H9T4</accession>
<feature type="domain" description="CCHC-type" evidence="9">
    <location>
        <begin position="65"/>
        <end position="80"/>
    </location>
</feature>
<evidence type="ECO:0000256" key="5">
    <source>
        <dbReference type="ARBA" id="ARBA00022833"/>
    </source>
</evidence>
<feature type="region of interest" description="Disordered" evidence="8">
    <location>
        <begin position="235"/>
        <end position="369"/>
    </location>
</feature>
<dbReference type="InterPro" id="IPR036875">
    <property type="entry name" value="Znf_CCHC_sf"/>
</dbReference>
<protein>
    <recommendedName>
        <fullName evidence="9">CCHC-type domain-containing protein</fullName>
    </recommendedName>
</protein>
<keyword evidence="4 7" id="KW-0863">Zinc-finger</keyword>
<gene>
    <name evidence="10" type="ORF">Cvel_25468</name>
</gene>
<reference evidence="10" key="1">
    <citation type="submission" date="2014-11" db="EMBL/GenBank/DDBJ databases">
        <authorList>
            <person name="Otto D Thomas"/>
            <person name="Naeem Raeece"/>
        </authorList>
    </citation>
    <scope>NUCLEOTIDE SEQUENCE</scope>
</reference>
<keyword evidence="6" id="KW-0539">Nucleus</keyword>
<comment type="subcellular location">
    <subcellularLocation>
        <location evidence="1">Nucleus</location>
    </subcellularLocation>
</comment>
<proteinExistence type="predicted"/>
<keyword evidence="2" id="KW-0479">Metal-binding</keyword>
<dbReference type="GO" id="GO:0003700">
    <property type="term" value="F:DNA-binding transcription factor activity"/>
    <property type="evidence" value="ECO:0007669"/>
    <property type="project" value="InterPro"/>
</dbReference>
<sequence length="1115" mass="115850">MISVVDVAVSQPGDVLESPPVDGSEQNGLNQSEGTSSNGNTSRCYNCHETGHFSRDCPKPQMTMCYNCYQTGHRSYECTSGKRCHLCNMPDHLARQCPLSLSQTGDVVVPLSSSQSGGSTVDGSGSQSLSLTGGANGEGGCSSLSTTTTANVFGDENALSSASSNSPDREKAAGGEGEGAGAGGETSSDSSNVSSQGQQQLSVLQQDQSQQPQPQAAVGAFTSLTRKSLEALSLQERLDGGEGEKEKLVMALPNPKTKAGSEASAVRVAPAPRLQVETSGLSSEGDESQSSGSKEAGGEGEGTQKDQKDAQTGGASGTTGKKSKRKSQPPSASTSATRSPDSQSDETGGSEDNAEESSKDGSGQGGVTTSTQIRCYNCNQRGHYSKDCPQPKMEMCYNCGQRGHRTFKCPVGKTCHICGSRDHLARLCPQKESLETAATDSSQQQQQLQTSPVQPQSQNPTPTPTPTAVKQREDGVSVAPPKGIISLPATESAQTETEVRAEKTNLVEPVFPSPPHNNTNSAVHSLQQQHQCDTTAHGGLSFSGCPSGFPLQALPFLPQRSASSTLTTFERTLSGRMQPPPPPTGLDRDVSTISATAGPSHLRGLPSSIPIGPPTMISFPFLSREESANTHNAMLHQSGTHGGAPHFSPAAAAAGTPGNPLGFPLGAPAFSRDVSAHSTHTAAFVHNPTAAAACSLVSFGLPNPSSPSGPPMQPPPPVQAVQVAEGRPVRDHLHAVQTTAQTVIGVPLQFSHPVPVPPAFAPQNCPLPPIPGPAPELFRHQSYHHPPPPAGPPTSSPSAVPEAPPLLRLASQPQHFGATGPRNQHVRKAVQRVARAQQMSMVSIREEKEKEAAGNGGGVLGVTAAGTSTGRNRRNRKQARREREREEALAANSAAAEALTKGLIVTEGDGEESSTCVGGSSVAPGGTGIHGLALGLGGRKGPETEDDSEVPSPHPSMNGREGSSGQDSTDATGGEEADDDEDDRLSVLSDYPVGRLRLESIDQSFQSLEGPPSLVQMMRHRSGSFLDYPYQNQGGEYAERVGGSVPLGEATAAAAENEAEGEKESAGHQCSAGLQIPYSGGRSRLFSARLEMVEEFGEGVGSGDDEIEEPPLLIG</sequence>
<feature type="compositionally biased region" description="Gly residues" evidence="8">
    <location>
        <begin position="174"/>
        <end position="184"/>
    </location>
</feature>
<feature type="compositionally biased region" description="Low complexity" evidence="8">
    <location>
        <begin position="123"/>
        <end position="133"/>
    </location>
</feature>
<dbReference type="PROSITE" id="PS00036">
    <property type="entry name" value="BZIP_BASIC"/>
    <property type="match status" value="1"/>
</dbReference>
<evidence type="ECO:0000256" key="6">
    <source>
        <dbReference type="ARBA" id="ARBA00023242"/>
    </source>
</evidence>
<evidence type="ECO:0000256" key="4">
    <source>
        <dbReference type="ARBA" id="ARBA00022771"/>
    </source>
</evidence>
<feature type="compositionally biased region" description="Basic and acidic residues" evidence="8">
    <location>
        <begin position="236"/>
        <end position="248"/>
    </location>
</feature>
<dbReference type="Pfam" id="PF00098">
    <property type="entry name" value="zf-CCHC"/>
    <property type="match status" value="3"/>
</dbReference>
<feature type="region of interest" description="Disordered" evidence="8">
    <location>
        <begin position="767"/>
        <end position="803"/>
    </location>
</feature>
<dbReference type="SUPFAM" id="SSF57756">
    <property type="entry name" value="Retrovirus zinc finger-like domains"/>
    <property type="match status" value="2"/>
</dbReference>
<feature type="region of interest" description="Disordered" evidence="8">
    <location>
        <begin position="847"/>
        <end position="985"/>
    </location>
</feature>
<feature type="compositionally biased region" description="Low complexity" evidence="8">
    <location>
        <begin position="861"/>
        <end position="870"/>
    </location>
</feature>
<evidence type="ECO:0000256" key="7">
    <source>
        <dbReference type="PROSITE-ProRule" id="PRU00047"/>
    </source>
</evidence>
<evidence type="ECO:0000256" key="3">
    <source>
        <dbReference type="ARBA" id="ARBA00022737"/>
    </source>
</evidence>
<dbReference type="VEuPathDB" id="CryptoDB:Cvel_25468"/>
<dbReference type="GO" id="GO:0071035">
    <property type="term" value="P:nuclear polyadenylation-dependent rRNA catabolic process"/>
    <property type="evidence" value="ECO:0007669"/>
    <property type="project" value="TreeGrafter"/>
</dbReference>
<feature type="region of interest" description="Disordered" evidence="8">
    <location>
        <begin position="1"/>
        <end position="40"/>
    </location>
</feature>
<evidence type="ECO:0000313" key="10">
    <source>
        <dbReference type="EMBL" id="CEM40682.1"/>
    </source>
</evidence>
<dbReference type="InterPro" id="IPR004827">
    <property type="entry name" value="bZIP"/>
</dbReference>
<feature type="compositionally biased region" description="Low complexity" evidence="8">
    <location>
        <begin position="279"/>
        <end position="294"/>
    </location>
</feature>
<feature type="compositionally biased region" description="Pro residues" evidence="8">
    <location>
        <begin position="785"/>
        <end position="795"/>
    </location>
</feature>
<evidence type="ECO:0000256" key="1">
    <source>
        <dbReference type="ARBA" id="ARBA00004123"/>
    </source>
</evidence>
<dbReference type="GO" id="GO:0071037">
    <property type="term" value="P:nuclear polyadenylation-dependent snRNA catabolic process"/>
    <property type="evidence" value="ECO:0007669"/>
    <property type="project" value="TreeGrafter"/>
</dbReference>
<feature type="compositionally biased region" description="Gly residues" evidence="8">
    <location>
        <begin position="925"/>
        <end position="939"/>
    </location>
</feature>
<feature type="domain" description="CCHC-type" evidence="9">
    <location>
        <begin position="43"/>
        <end position="59"/>
    </location>
</feature>
<name>A0A0G4H9T4_9ALVE</name>
<dbReference type="GO" id="GO:0071036">
    <property type="term" value="P:nuclear polyadenylation-dependent snoRNA catabolic process"/>
    <property type="evidence" value="ECO:0007669"/>
    <property type="project" value="TreeGrafter"/>
</dbReference>
<feature type="region of interest" description="Disordered" evidence="8">
    <location>
        <begin position="157"/>
        <end position="217"/>
    </location>
</feature>
<dbReference type="PANTHER" id="PTHR46543">
    <property type="entry name" value="ZINC FINGER CCHC DOMAIN-CONTAINING PROTEIN 7"/>
    <property type="match status" value="1"/>
</dbReference>
<feature type="region of interest" description="Disordered" evidence="8">
    <location>
        <begin position="109"/>
        <end position="140"/>
    </location>
</feature>
<feature type="domain" description="CCHC-type" evidence="9">
    <location>
        <begin position="396"/>
        <end position="410"/>
    </location>
</feature>
<feature type="compositionally biased region" description="Basic residues" evidence="8">
    <location>
        <begin position="871"/>
        <end position="880"/>
    </location>
</feature>
<feature type="region of interest" description="Disordered" evidence="8">
    <location>
        <begin position="435"/>
        <end position="502"/>
    </location>
</feature>
<feature type="compositionally biased region" description="Polar residues" evidence="8">
    <location>
        <begin position="24"/>
        <end position="40"/>
    </location>
</feature>
<feature type="compositionally biased region" description="Low complexity" evidence="8">
    <location>
        <begin position="328"/>
        <end position="342"/>
    </location>
</feature>
<keyword evidence="5" id="KW-0862">Zinc</keyword>
<dbReference type="InterPro" id="IPR001878">
    <property type="entry name" value="Znf_CCHC"/>
</dbReference>
<feature type="compositionally biased region" description="Low complexity" evidence="8">
    <location>
        <begin position="185"/>
        <end position="215"/>
    </location>
</feature>
<dbReference type="Gene3D" id="4.10.60.10">
    <property type="entry name" value="Zinc finger, CCHC-type"/>
    <property type="match status" value="4"/>
</dbReference>
<dbReference type="GO" id="GO:0071031">
    <property type="term" value="P:nuclear mRNA surveillance of mRNA 3'-end processing"/>
    <property type="evidence" value="ECO:0007669"/>
    <property type="project" value="TreeGrafter"/>
</dbReference>
<dbReference type="GO" id="GO:0031499">
    <property type="term" value="C:TRAMP complex"/>
    <property type="evidence" value="ECO:0007669"/>
    <property type="project" value="TreeGrafter"/>
</dbReference>
<feature type="compositionally biased region" description="Polar residues" evidence="8">
    <location>
        <begin position="109"/>
        <end position="122"/>
    </location>
</feature>
<feature type="compositionally biased region" description="Acidic residues" evidence="8">
    <location>
        <begin position="973"/>
        <end position="983"/>
    </location>
</feature>
<dbReference type="PROSITE" id="PS50158">
    <property type="entry name" value="ZF_CCHC"/>
    <property type="match status" value="4"/>
</dbReference>
<keyword evidence="3" id="KW-0677">Repeat</keyword>
<dbReference type="AlphaFoldDB" id="A0A0G4H9T4"/>
<dbReference type="InterPro" id="IPR051644">
    <property type="entry name" value="TRAMP_AT-DNA-binding"/>
</dbReference>
<dbReference type="GO" id="GO:0003723">
    <property type="term" value="F:RNA binding"/>
    <property type="evidence" value="ECO:0007669"/>
    <property type="project" value="TreeGrafter"/>
</dbReference>
<dbReference type="PANTHER" id="PTHR46543:SF1">
    <property type="entry name" value="ZINC FINGER CCHC DOMAIN-CONTAINING PROTEIN 7"/>
    <property type="match status" value="1"/>
</dbReference>
<evidence type="ECO:0000256" key="2">
    <source>
        <dbReference type="ARBA" id="ARBA00022723"/>
    </source>
</evidence>
<feature type="compositionally biased region" description="Low complexity" evidence="8">
    <location>
        <begin position="889"/>
        <end position="898"/>
    </location>
</feature>